<dbReference type="Pfam" id="PF18969">
    <property type="entry name" value="DUF5708"/>
    <property type="match status" value="1"/>
</dbReference>
<comment type="caution">
    <text evidence="2">The sequence shown here is derived from an EMBL/GenBank/DDBJ whole genome shotgun (WGS) entry which is preliminary data.</text>
</comment>
<dbReference type="EMBL" id="JALKFT010000041">
    <property type="protein sequence ID" value="MCK9878687.1"/>
    <property type="molecule type" value="Genomic_DNA"/>
</dbReference>
<evidence type="ECO:0000313" key="3">
    <source>
        <dbReference type="Proteomes" id="UP001201873"/>
    </source>
</evidence>
<proteinExistence type="predicted"/>
<dbReference type="Proteomes" id="UP001201873">
    <property type="component" value="Unassembled WGS sequence"/>
</dbReference>
<reference evidence="2 3" key="1">
    <citation type="submission" date="2022-04" db="EMBL/GenBank/DDBJ databases">
        <title>Genome diversity in the genus Frankia.</title>
        <authorList>
            <person name="Carlos-Shanley C."/>
            <person name="Hahn D."/>
        </authorList>
    </citation>
    <scope>NUCLEOTIDE SEQUENCE [LARGE SCALE GENOMIC DNA]</scope>
    <source>
        <strain evidence="2 3">Ag45/Mut15</strain>
    </source>
</reference>
<organism evidence="2 3">
    <name type="scientific">Frankia umida</name>
    <dbReference type="NCBI Taxonomy" id="573489"/>
    <lineage>
        <taxon>Bacteria</taxon>
        <taxon>Bacillati</taxon>
        <taxon>Actinomycetota</taxon>
        <taxon>Actinomycetes</taxon>
        <taxon>Frankiales</taxon>
        <taxon>Frankiaceae</taxon>
        <taxon>Frankia</taxon>
    </lineage>
</organism>
<accession>A0ABT0K4G9</accession>
<dbReference type="InterPro" id="IPR043762">
    <property type="entry name" value="DUF5708"/>
</dbReference>
<protein>
    <submittedName>
        <fullName evidence="2">DUF5708 family protein</fullName>
    </submittedName>
</protein>
<gene>
    <name evidence="2" type="ORF">MXD59_23470</name>
</gene>
<keyword evidence="1" id="KW-0812">Transmembrane</keyword>
<keyword evidence="1" id="KW-0472">Membrane</keyword>
<evidence type="ECO:0000256" key="1">
    <source>
        <dbReference type="SAM" id="Phobius"/>
    </source>
</evidence>
<keyword evidence="1" id="KW-1133">Transmembrane helix</keyword>
<sequence length="69" mass="7298">MRNHLMSLGIGLVMLLAGLLMWSLAGGVHTPVLSLPKIGVVLAVLGLIEIAITGVALVLPSSRHREYDL</sequence>
<dbReference type="RefSeq" id="WP_248826772.1">
    <property type="nucleotide sequence ID" value="NZ_JALKFT010000041.1"/>
</dbReference>
<keyword evidence="3" id="KW-1185">Reference proteome</keyword>
<name>A0ABT0K4G9_9ACTN</name>
<feature type="transmembrane region" description="Helical" evidence="1">
    <location>
        <begin position="37"/>
        <end position="59"/>
    </location>
</feature>
<evidence type="ECO:0000313" key="2">
    <source>
        <dbReference type="EMBL" id="MCK9878687.1"/>
    </source>
</evidence>